<evidence type="ECO:0000259" key="12">
    <source>
        <dbReference type="PROSITE" id="PS51846"/>
    </source>
</evidence>
<organism evidence="13 14">
    <name type="scientific">Hungatella hathewayi DSM 13479</name>
    <dbReference type="NCBI Taxonomy" id="566550"/>
    <lineage>
        <taxon>Bacteria</taxon>
        <taxon>Bacillati</taxon>
        <taxon>Bacillota</taxon>
        <taxon>Clostridia</taxon>
        <taxon>Lachnospirales</taxon>
        <taxon>Lachnospiraceae</taxon>
        <taxon>Hungatella</taxon>
    </lineage>
</organism>
<feature type="domain" description="CBS" evidence="11">
    <location>
        <begin position="220"/>
        <end position="280"/>
    </location>
</feature>
<dbReference type="PROSITE" id="PS51257">
    <property type="entry name" value="PROKAR_LIPOPROTEIN"/>
    <property type="match status" value="1"/>
</dbReference>
<evidence type="ECO:0000256" key="2">
    <source>
        <dbReference type="ARBA" id="ARBA00006337"/>
    </source>
</evidence>
<feature type="transmembrane region" description="Helical" evidence="10">
    <location>
        <begin position="138"/>
        <end position="160"/>
    </location>
</feature>
<dbReference type="InterPro" id="IPR002550">
    <property type="entry name" value="CNNM"/>
</dbReference>
<dbReference type="SMART" id="SM00116">
    <property type="entry name" value="CBS"/>
    <property type="match status" value="2"/>
</dbReference>
<comment type="caution">
    <text evidence="13">The sequence shown here is derived from an EMBL/GenBank/DDBJ whole genome shotgun (WGS) entry which is preliminary data.</text>
</comment>
<evidence type="ECO:0000256" key="6">
    <source>
        <dbReference type="ARBA" id="ARBA00023122"/>
    </source>
</evidence>
<dbReference type="SUPFAM" id="SSF54631">
    <property type="entry name" value="CBS-domain pair"/>
    <property type="match status" value="1"/>
</dbReference>
<dbReference type="PANTHER" id="PTHR22777:SF17">
    <property type="entry name" value="UPF0053 PROTEIN SLL0260"/>
    <property type="match status" value="1"/>
</dbReference>
<dbReference type="Proteomes" id="UP000004968">
    <property type="component" value="Unassembled WGS sequence"/>
</dbReference>
<keyword evidence="6 8" id="KW-0129">CBS domain</keyword>
<dbReference type="Pfam" id="PF00571">
    <property type="entry name" value="CBS"/>
    <property type="match status" value="2"/>
</dbReference>
<evidence type="ECO:0000256" key="4">
    <source>
        <dbReference type="ARBA" id="ARBA00022737"/>
    </source>
</evidence>
<evidence type="ECO:0000256" key="8">
    <source>
        <dbReference type="PROSITE-ProRule" id="PRU00703"/>
    </source>
</evidence>
<name>D3AGP8_9FIRM</name>
<evidence type="ECO:0000259" key="11">
    <source>
        <dbReference type="PROSITE" id="PS51371"/>
    </source>
</evidence>
<proteinExistence type="inferred from homology"/>
<accession>D3AGP8</accession>
<dbReference type="AlphaFoldDB" id="D3AGP8"/>
<feature type="domain" description="CBS" evidence="11">
    <location>
        <begin position="283"/>
        <end position="340"/>
    </location>
</feature>
<dbReference type="InterPro" id="IPR005170">
    <property type="entry name" value="Transptr-assoc_dom"/>
</dbReference>
<dbReference type="EMBL" id="ACIO01000224">
    <property type="protein sequence ID" value="EFC99016.1"/>
    <property type="molecule type" value="Genomic_DNA"/>
</dbReference>
<dbReference type="InterPro" id="IPR046342">
    <property type="entry name" value="CBS_dom_sf"/>
</dbReference>
<keyword evidence="7 9" id="KW-0472">Membrane</keyword>
<comment type="similarity">
    <text evidence="2">Belongs to the UPF0053 family.</text>
</comment>
<evidence type="ECO:0000256" key="10">
    <source>
        <dbReference type="SAM" id="Phobius"/>
    </source>
</evidence>
<evidence type="ECO:0000256" key="7">
    <source>
        <dbReference type="ARBA" id="ARBA00023136"/>
    </source>
</evidence>
<dbReference type="InterPro" id="IPR016169">
    <property type="entry name" value="FAD-bd_PCMH_sub2"/>
</dbReference>
<dbReference type="GO" id="GO:0005886">
    <property type="term" value="C:plasma membrane"/>
    <property type="evidence" value="ECO:0007669"/>
    <property type="project" value="TreeGrafter"/>
</dbReference>
<dbReference type="InterPro" id="IPR036318">
    <property type="entry name" value="FAD-bd_PCMH-like_sf"/>
</dbReference>
<dbReference type="PANTHER" id="PTHR22777">
    <property type="entry name" value="HEMOLYSIN-RELATED"/>
    <property type="match status" value="1"/>
</dbReference>
<evidence type="ECO:0000313" key="14">
    <source>
        <dbReference type="Proteomes" id="UP000004968"/>
    </source>
</evidence>
<dbReference type="CDD" id="cd04590">
    <property type="entry name" value="CBS_pair_CorC_HlyC_assoc"/>
    <property type="match status" value="1"/>
</dbReference>
<evidence type="ECO:0000256" key="1">
    <source>
        <dbReference type="ARBA" id="ARBA00004141"/>
    </source>
</evidence>
<dbReference type="Pfam" id="PF01595">
    <property type="entry name" value="CNNM"/>
    <property type="match status" value="1"/>
</dbReference>
<evidence type="ECO:0008006" key="15">
    <source>
        <dbReference type="Google" id="ProtNLM"/>
    </source>
</evidence>
<evidence type="ECO:0000313" key="13">
    <source>
        <dbReference type="EMBL" id="EFC99016.1"/>
    </source>
</evidence>
<dbReference type="Pfam" id="PF03471">
    <property type="entry name" value="CorC_HlyC"/>
    <property type="match status" value="1"/>
</dbReference>
<keyword evidence="3 9" id="KW-0812">Transmembrane</keyword>
<dbReference type="SUPFAM" id="SSF56176">
    <property type="entry name" value="FAD-binding/transporter-associated domain-like"/>
    <property type="match status" value="1"/>
</dbReference>
<feature type="transmembrane region" description="Helical" evidence="10">
    <location>
        <begin position="21"/>
        <end position="38"/>
    </location>
</feature>
<dbReference type="InterPro" id="IPR000644">
    <property type="entry name" value="CBS_dom"/>
</dbReference>
<gene>
    <name evidence="13" type="ORF">CLOSTHATH_02784</name>
</gene>
<dbReference type="Gene3D" id="3.30.465.10">
    <property type="match status" value="1"/>
</dbReference>
<feature type="domain" description="CNNM transmembrane" evidence="12">
    <location>
        <begin position="15"/>
        <end position="201"/>
    </location>
</feature>
<dbReference type="PROSITE" id="PS51371">
    <property type="entry name" value="CBS"/>
    <property type="match status" value="2"/>
</dbReference>
<feature type="transmembrane region" description="Helical" evidence="10">
    <location>
        <begin position="75"/>
        <end position="99"/>
    </location>
</feature>
<protein>
    <recommendedName>
        <fullName evidence="15">CBS domain protein</fullName>
    </recommendedName>
</protein>
<sequence length="436" mass="48563">MLFVCAKKEERKENFMEEQSISLMIIIGCIIMSAYFSATETAFSSLNRIRIKNMAEKGNKRAQLVLTLSENYDGLLSTILIGNNIVNIASASLATVIFVKLLGDEAGASISTVVTTIVVLIFGEVSPKSIAKESPEQFAMFSAPFLNAFMVVLTPANYLFKQWKKLLSLLIRTSGDPGITEEELLAIVEEAKQDGGIDEQEGSLIKSAIEFTELEATDIATPRVDVTGISIDADKEEIAAVFDETGYSRLPVYKETIDDITGIIYQKDFYNRMYRGTCGVEAIVRPALYVAKSKKINVLLKELQKNKMHIAVVIDEFGGTMGIVTLEDILEELVGEIWDEHDVVVQEIEKISDREYLVSGNASVEKLMGELGSEETFESFTVSGWVMELAERIPEEGDVFYYDHMSITVIKMRDRRVEQVRLVLEAEPMEPCAASF</sequence>
<dbReference type="SMART" id="SM01091">
    <property type="entry name" value="CorC_HlyC"/>
    <property type="match status" value="1"/>
</dbReference>
<dbReference type="InterPro" id="IPR044751">
    <property type="entry name" value="Ion_transp-like_CBS"/>
</dbReference>
<feature type="transmembrane region" description="Helical" evidence="10">
    <location>
        <begin position="106"/>
        <end position="126"/>
    </location>
</feature>
<evidence type="ECO:0000256" key="3">
    <source>
        <dbReference type="ARBA" id="ARBA00022692"/>
    </source>
</evidence>
<dbReference type="PROSITE" id="PS51846">
    <property type="entry name" value="CNNM"/>
    <property type="match status" value="1"/>
</dbReference>
<evidence type="ECO:0000256" key="5">
    <source>
        <dbReference type="ARBA" id="ARBA00022989"/>
    </source>
</evidence>
<dbReference type="Gene3D" id="3.10.580.10">
    <property type="entry name" value="CBS-domain"/>
    <property type="match status" value="1"/>
</dbReference>
<dbReference type="HOGENOM" id="CLU_015237_4_1_9"/>
<keyword evidence="4" id="KW-0677">Repeat</keyword>
<dbReference type="FunFam" id="3.10.580.10:FF:000002">
    <property type="entry name" value="Magnesium/cobalt efflux protein CorC"/>
    <property type="match status" value="1"/>
</dbReference>
<dbReference type="GO" id="GO:0050660">
    <property type="term" value="F:flavin adenine dinucleotide binding"/>
    <property type="evidence" value="ECO:0007669"/>
    <property type="project" value="InterPro"/>
</dbReference>
<evidence type="ECO:0000256" key="9">
    <source>
        <dbReference type="PROSITE-ProRule" id="PRU01193"/>
    </source>
</evidence>
<reference evidence="13 14" key="1">
    <citation type="submission" date="2010-01" db="EMBL/GenBank/DDBJ databases">
        <authorList>
            <person name="Weinstock G."/>
            <person name="Sodergren E."/>
            <person name="Clifton S."/>
            <person name="Fulton L."/>
            <person name="Fulton B."/>
            <person name="Courtney L."/>
            <person name="Fronick C."/>
            <person name="Harrison M."/>
            <person name="Strong C."/>
            <person name="Farmer C."/>
            <person name="Delahaunty K."/>
            <person name="Markovic C."/>
            <person name="Hall O."/>
            <person name="Minx P."/>
            <person name="Tomlinson C."/>
            <person name="Mitreva M."/>
            <person name="Nelson J."/>
            <person name="Hou S."/>
            <person name="Wollam A."/>
            <person name="Pepin K.H."/>
            <person name="Johnson M."/>
            <person name="Bhonagiri V."/>
            <person name="Nash W.E."/>
            <person name="Warren W."/>
            <person name="Chinwalla A."/>
            <person name="Mardis E.R."/>
            <person name="Wilson R.K."/>
        </authorList>
    </citation>
    <scope>NUCLEOTIDE SEQUENCE [LARGE SCALE GENOMIC DNA]</scope>
    <source>
        <strain evidence="13 14">DSM 13479</strain>
    </source>
</reference>
<keyword evidence="5 9" id="KW-1133">Transmembrane helix</keyword>
<comment type="subcellular location">
    <subcellularLocation>
        <location evidence="1">Membrane</location>
        <topology evidence="1">Multi-pass membrane protein</topology>
    </subcellularLocation>
</comment>